<organism evidence="2 3">
    <name type="scientific">Ricinus communis</name>
    <name type="common">Castor bean</name>
    <dbReference type="NCBI Taxonomy" id="3988"/>
    <lineage>
        <taxon>Eukaryota</taxon>
        <taxon>Viridiplantae</taxon>
        <taxon>Streptophyta</taxon>
        <taxon>Embryophyta</taxon>
        <taxon>Tracheophyta</taxon>
        <taxon>Spermatophyta</taxon>
        <taxon>Magnoliopsida</taxon>
        <taxon>eudicotyledons</taxon>
        <taxon>Gunneridae</taxon>
        <taxon>Pentapetalae</taxon>
        <taxon>rosids</taxon>
        <taxon>fabids</taxon>
        <taxon>Malpighiales</taxon>
        <taxon>Euphorbiaceae</taxon>
        <taxon>Acalyphoideae</taxon>
        <taxon>Acalypheae</taxon>
        <taxon>Ricinus</taxon>
    </lineage>
</organism>
<sequence length="180" mass="20143">MTALCSRRVNVSAMCPVCNLETETDFHALVTCSIVKQVWCRTSVGDTSRFSSSLEEWWIKLNQRHFVEDVAVGAMIIGVRQQHTNGYSVAVKWQKSGIGYVKCNMDASIYLTKGNIAFGMVTRDADGRFLEARNGLINAIMDPLLAEALSCREALSWLKTAGKEKVLVEYDCQCVKWCSF</sequence>
<accession>B9SJL6</accession>
<protein>
    <recommendedName>
        <fullName evidence="1">RNase H type-1 domain-containing protein</fullName>
    </recommendedName>
</protein>
<gene>
    <name evidence="2" type="ORF">RCOM_0763580</name>
</gene>
<evidence type="ECO:0000313" key="3">
    <source>
        <dbReference type="Proteomes" id="UP000008311"/>
    </source>
</evidence>
<dbReference type="InterPro" id="IPR052929">
    <property type="entry name" value="RNase_H-like_EbsB-rel"/>
</dbReference>
<keyword evidence="3" id="KW-1185">Reference proteome</keyword>
<proteinExistence type="predicted"/>
<feature type="domain" description="RNase H type-1" evidence="1">
    <location>
        <begin position="104"/>
        <end position="175"/>
    </location>
</feature>
<dbReference type="GO" id="GO:0004523">
    <property type="term" value="F:RNA-DNA hybrid ribonuclease activity"/>
    <property type="evidence" value="ECO:0007669"/>
    <property type="project" value="InterPro"/>
</dbReference>
<dbReference type="PANTHER" id="PTHR47074:SF11">
    <property type="entry name" value="REVERSE TRANSCRIPTASE-LIKE PROTEIN"/>
    <property type="match status" value="1"/>
</dbReference>
<evidence type="ECO:0000313" key="2">
    <source>
        <dbReference type="EMBL" id="EEF36189.1"/>
    </source>
</evidence>
<dbReference type="InterPro" id="IPR002156">
    <property type="entry name" value="RNaseH_domain"/>
</dbReference>
<dbReference type="InParanoid" id="B9SJL6"/>
<name>B9SJL6_RICCO</name>
<dbReference type="CDD" id="cd06222">
    <property type="entry name" value="RNase_H_like"/>
    <property type="match status" value="1"/>
</dbReference>
<dbReference type="PANTHER" id="PTHR47074">
    <property type="entry name" value="BNAC02G40300D PROTEIN"/>
    <property type="match status" value="1"/>
</dbReference>
<dbReference type="EMBL" id="EQ973986">
    <property type="protein sequence ID" value="EEF36189.1"/>
    <property type="molecule type" value="Genomic_DNA"/>
</dbReference>
<dbReference type="Proteomes" id="UP000008311">
    <property type="component" value="Unassembled WGS sequence"/>
</dbReference>
<evidence type="ECO:0000259" key="1">
    <source>
        <dbReference type="Pfam" id="PF13456"/>
    </source>
</evidence>
<reference evidence="3" key="1">
    <citation type="journal article" date="2010" name="Nat. Biotechnol.">
        <title>Draft genome sequence of the oilseed species Ricinus communis.</title>
        <authorList>
            <person name="Chan A.P."/>
            <person name="Crabtree J."/>
            <person name="Zhao Q."/>
            <person name="Lorenzi H."/>
            <person name="Orvis J."/>
            <person name="Puiu D."/>
            <person name="Melake-Berhan A."/>
            <person name="Jones K.M."/>
            <person name="Redman J."/>
            <person name="Chen G."/>
            <person name="Cahoon E.B."/>
            <person name="Gedil M."/>
            <person name="Stanke M."/>
            <person name="Haas B.J."/>
            <person name="Wortman J.R."/>
            <person name="Fraser-Liggett C.M."/>
            <person name="Ravel J."/>
            <person name="Rabinowicz P.D."/>
        </authorList>
    </citation>
    <scope>NUCLEOTIDE SEQUENCE [LARGE SCALE GENOMIC DNA]</scope>
    <source>
        <strain evidence="3">cv. Hale</strain>
    </source>
</reference>
<dbReference type="SUPFAM" id="SSF53098">
    <property type="entry name" value="Ribonuclease H-like"/>
    <property type="match status" value="1"/>
</dbReference>
<dbReference type="AlphaFoldDB" id="B9SJL6"/>
<dbReference type="GO" id="GO:0003676">
    <property type="term" value="F:nucleic acid binding"/>
    <property type="evidence" value="ECO:0007669"/>
    <property type="project" value="InterPro"/>
</dbReference>
<dbReference type="InterPro" id="IPR044730">
    <property type="entry name" value="RNase_H-like_dom_plant"/>
</dbReference>
<dbReference type="InterPro" id="IPR012337">
    <property type="entry name" value="RNaseH-like_sf"/>
</dbReference>
<dbReference type="Pfam" id="PF13456">
    <property type="entry name" value="RVT_3"/>
    <property type="match status" value="1"/>
</dbReference>